<feature type="non-terminal residue" evidence="1">
    <location>
        <position position="165"/>
    </location>
</feature>
<dbReference type="Proteomes" id="UP000228626">
    <property type="component" value="Unassembled WGS sequence"/>
</dbReference>
<comment type="caution">
    <text evidence="1">The sequence shown here is derived from an EMBL/GenBank/DDBJ whole genome shotgun (WGS) entry which is preliminary data.</text>
</comment>
<dbReference type="EMBL" id="PFAR01000017">
    <property type="protein sequence ID" value="PIR93320.1"/>
    <property type="molecule type" value="Genomic_DNA"/>
</dbReference>
<evidence type="ECO:0000313" key="2">
    <source>
        <dbReference type="Proteomes" id="UP000228626"/>
    </source>
</evidence>
<accession>A0A2H0V4N5</accession>
<organism evidence="1 2">
    <name type="scientific">Candidatus Falkowbacteria bacterium CG10_big_fil_rev_8_21_14_0_10_43_10</name>
    <dbReference type="NCBI Taxonomy" id="1974567"/>
    <lineage>
        <taxon>Bacteria</taxon>
        <taxon>Candidatus Falkowiibacteriota</taxon>
    </lineage>
</organism>
<dbReference type="AlphaFoldDB" id="A0A2H0V4N5"/>
<name>A0A2H0V4N5_9BACT</name>
<gene>
    <name evidence="1" type="ORF">COT99_01415</name>
</gene>
<sequence>MNTLQGKSPCCQAKIYKGGGKRKQCSLCKKTWSIRQKKRGRKPKRPNADLLRKVLGKGCKVSHLAERKGSVSRSALSQRLKKTMSATARTNKYPIGWLALIADALWFELDGKRWTLYVLAVRSTTGGLAYFLDPLLLSGRETGSGRAEALASMPLEIDNRVVTLV</sequence>
<protein>
    <submittedName>
        <fullName evidence="1">Uncharacterized protein</fullName>
    </submittedName>
</protein>
<evidence type="ECO:0000313" key="1">
    <source>
        <dbReference type="EMBL" id="PIR93320.1"/>
    </source>
</evidence>
<proteinExistence type="predicted"/>
<reference evidence="2" key="1">
    <citation type="submission" date="2017-09" db="EMBL/GenBank/DDBJ databases">
        <title>Depth-based differentiation of microbial function through sediment-hosted aquifers and enrichment of novel symbionts in the deep terrestrial subsurface.</title>
        <authorList>
            <person name="Probst A.J."/>
            <person name="Ladd B."/>
            <person name="Jarett J.K."/>
            <person name="Geller-Mcgrath D.E."/>
            <person name="Sieber C.M.K."/>
            <person name="Emerson J.B."/>
            <person name="Anantharaman K."/>
            <person name="Thomas B.C."/>
            <person name="Malmstrom R."/>
            <person name="Stieglmeier M."/>
            <person name="Klingl A."/>
            <person name="Woyke T."/>
            <person name="Ryan C.M."/>
            <person name="Banfield J.F."/>
        </authorList>
    </citation>
    <scope>NUCLEOTIDE SEQUENCE [LARGE SCALE GENOMIC DNA]</scope>
</reference>